<organism evidence="2 3">
    <name type="scientific">Angomonas deanei</name>
    <dbReference type="NCBI Taxonomy" id="59799"/>
    <lineage>
        <taxon>Eukaryota</taxon>
        <taxon>Discoba</taxon>
        <taxon>Euglenozoa</taxon>
        <taxon>Kinetoplastea</taxon>
        <taxon>Metakinetoplastina</taxon>
        <taxon>Trypanosomatida</taxon>
        <taxon>Trypanosomatidae</taxon>
        <taxon>Strigomonadinae</taxon>
        <taxon>Angomonas</taxon>
    </lineage>
</organism>
<accession>A0A7G2CI83</accession>
<dbReference type="AlphaFoldDB" id="A0A7G2CI83"/>
<dbReference type="EMBL" id="LR877157">
    <property type="protein sequence ID" value="CAD2219119.1"/>
    <property type="molecule type" value="Genomic_DNA"/>
</dbReference>
<evidence type="ECO:0000313" key="2">
    <source>
        <dbReference type="EMBL" id="CAD2219119.1"/>
    </source>
</evidence>
<proteinExistence type="predicted"/>
<reference evidence="2 3" key="1">
    <citation type="submission" date="2020-08" db="EMBL/GenBank/DDBJ databases">
        <authorList>
            <person name="Newling K."/>
            <person name="Davey J."/>
            <person name="Forrester S."/>
        </authorList>
    </citation>
    <scope>NUCLEOTIDE SEQUENCE [LARGE SCALE GENOMIC DNA]</scope>
    <source>
        <strain evidence="3">Crithidia deanei Carvalho (ATCC PRA-265)</strain>
    </source>
</reference>
<name>A0A7G2CI83_9TRYP</name>
<sequence>MQKEDPRPEDSLNRSLVDDRLPTSSAEDDYLWGPVEPYTPLPEETASVLGRFYYTWIYPSVKLSSKERLALEDLPLPTLEVRARVCGHRLSEAVKGAIEKKECWNKYIGEEVYLTEDPDSRGILRWVGVPQQGGYKSVMAAVEWSHIPAPSCRRPRRGYIEYTIV</sequence>
<protein>
    <submittedName>
        <fullName evidence="2">Uncharacterized protein</fullName>
    </submittedName>
</protein>
<feature type="compositionally biased region" description="Basic and acidic residues" evidence="1">
    <location>
        <begin position="1"/>
        <end position="21"/>
    </location>
</feature>
<gene>
    <name evidence="2" type="ORF">ADEAN_000661200</name>
</gene>
<keyword evidence="3" id="KW-1185">Reference proteome</keyword>
<dbReference type="Proteomes" id="UP000515908">
    <property type="component" value="Chromosome 13"/>
</dbReference>
<evidence type="ECO:0000313" key="3">
    <source>
        <dbReference type="Proteomes" id="UP000515908"/>
    </source>
</evidence>
<evidence type="ECO:0000256" key="1">
    <source>
        <dbReference type="SAM" id="MobiDB-lite"/>
    </source>
</evidence>
<dbReference type="VEuPathDB" id="TriTrypDB:ADEAN_000661200"/>
<feature type="region of interest" description="Disordered" evidence="1">
    <location>
        <begin position="1"/>
        <end position="34"/>
    </location>
</feature>